<evidence type="ECO:0000256" key="5">
    <source>
        <dbReference type="ARBA" id="ARBA00045658"/>
    </source>
</evidence>
<proteinExistence type="inferred from homology"/>
<dbReference type="Pfam" id="PF02492">
    <property type="entry name" value="cobW"/>
    <property type="match status" value="1"/>
</dbReference>
<evidence type="ECO:0000313" key="10">
    <source>
        <dbReference type="EMBL" id="MCW2309615.1"/>
    </source>
</evidence>
<dbReference type="RefSeq" id="WP_264603187.1">
    <property type="nucleotide sequence ID" value="NZ_JAOQNS010000013.1"/>
</dbReference>
<evidence type="ECO:0000259" key="9">
    <source>
        <dbReference type="Pfam" id="PF07683"/>
    </source>
</evidence>
<dbReference type="PANTHER" id="PTHR13748:SF62">
    <property type="entry name" value="COBW DOMAIN-CONTAINING PROTEIN"/>
    <property type="match status" value="1"/>
</dbReference>
<dbReference type="InterPro" id="IPR011629">
    <property type="entry name" value="CobW-like_C"/>
</dbReference>
<keyword evidence="11" id="KW-1185">Reference proteome</keyword>
<dbReference type="InterPro" id="IPR027417">
    <property type="entry name" value="P-loop_NTPase"/>
</dbReference>
<gene>
    <name evidence="10" type="ORF">M2319_003971</name>
</gene>
<evidence type="ECO:0000313" key="11">
    <source>
        <dbReference type="Proteomes" id="UP001209755"/>
    </source>
</evidence>
<evidence type="ECO:0000256" key="6">
    <source>
        <dbReference type="ARBA" id="ARBA00049117"/>
    </source>
</evidence>
<evidence type="ECO:0000256" key="3">
    <source>
        <dbReference type="ARBA" id="ARBA00023186"/>
    </source>
</evidence>
<dbReference type="Pfam" id="PF07683">
    <property type="entry name" value="CobW_C"/>
    <property type="match status" value="1"/>
</dbReference>
<name>A0ABT3HGT2_9HYPH</name>
<feature type="domain" description="CobW C-terminal" evidence="9">
    <location>
        <begin position="589"/>
        <end position="662"/>
    </location>
</feature>
<dbReference type="InterPro" id="IPR051316">
    <property type="entry name" value="Zinc-reg_GTPase_activator"/>
</dbReference>
<keyword evidence="2" id="KW-0378">Hydrolase</keyword>
<accession>A0ABT3HGT2</accession>
<dbReference type="SUPFAM" id="SSF52540">
    <property type="entry name" value="P-loop containing nucleoside triphosphate hydrolases"/>
    <property type="match status" value="1"/>
</dbReference>
<keyword evidence="3" id="KW-0143">Chaperone</keyword>
<dbReference type="CDD" id="cd03112">
    <property type="entry name" value="CobW-like"/>
    <property type="match status" value="1"/>
</dbReference>
<evidence type="ECO:0000259" key="8">
    <source>
        <dbReference type="Pfam" id="PF02492"/>
    </source>
</evidence>
<dbReference type="Gene3D" id="3.40.50.300">
    <property type="entry name" value="P-loop containing nucleotide triphosphate hydrolases"/>
    <property type="match status" value="1"/>
</dbReference>
<dbReference type="PANTHER" id="PTHR13748">
    <property type="entry name" value="COBW-RELATED"/>
    <property type="match status" value="1"/>
</dbReference>
<dbReference type="EMBL" id="JAOQNS010000013">
    <property type="protein sequence ID" value="MCW2309615.1"/>
    <property type="molecule type" value="Genomic_DNA"/>
</dbReference>
<evidence type="ECO:0000256" key="2">
    <source>
        <dbReference type="ARBA" id="ARBA00022801"/>
    </source>
</evidence>
<organism evidence="10 11">
    <name type="scientific">Rhodobium gokarnense</name>
    <dbReference type="NCBI Taxonomy" id="364296"/>
    <lineage>
        <taxon>Bacteria</taxon>
        <taxon>Pseudomonadati</taxon>
        <taxon>Pseudomonadota</taxon>
        <taxon>Alphaproteobacteria</taxon>
        <taxon>Hyphomicrobiales</taxon>
        <taxon>Rhodobiaceae</taxon>
        <taxon>Rhodobium</taxon>
    </lineage>
</organism>
<feature type="compositionally biased region" description="Basic and acidic residues" evidence="7">
    <location>
        <begin position="543"/>
        <end position="556"/>
    </location>
</feature>
<dbReference type="InterPro" id="IPR036627">
    <property type="entry name" value="CobW-likC_sf"/>
</dbReference>
<feature type="domain" description="CobW/HypB/UreG nucleotide-binding" evidence="8">
    <location>
        <begin position="299"/>
        <end position="469"/>
    </location>
</feature>
<comment type="catalytic activity">
    <reaction evidence="6">
        <text>GTP + H2O = GDP + phosphate + H(+)</text>
        <dbReference type="Rhea" id="RHEA:19669"/>
        <dbReference type="ChEBI" id="CHEBI:15377"/>
        <dbReference type="ChEBI" id="CHEBI:15378"/>
        <dbReference type="ChEBI" id="CHEBI:37565"/>
        <dbReference type="ChEBI" id="CHEBI:43474"/>
        <dbReference type="ChEBI" id="CHEBI:58189"/>
    </reaction>
    <physiologicalReaction direction="left-to-right" evidence="6">
        <dbReference type="Rhea" id="RHEA:19670"/>
    </physiologicalReaction>
</comment>
<dbReference type="Proteomes" id="UP001209755">
    <property type="component" value="Unassembled WGS sequence"/>
</dbReference>
<comment type="similarity">
    <text evidence="4">Belongs to the SIMIBI class G3E GTPase family. ZNG1 subfamily.</text>
</comment>
<evidence type="ECO:0000256" key="1">
    <source>
        <dbReference type="ARBA" id="ARBA00022741"/>
    </source>
</evidence>
<comment type="function">
    <text evidence="5">Zinc chaperone that directly transfers zinc cofactor to target proteins, thereby activating them. Zinc is transferred from the CXCC motif in the GTPase domain to the zinc binding site in target proteins in a process requiring GTP hydrolysis.</text>
</comment>
<evidence type="ECO:0000256" key="4">
    <source>
        <dbReference type="ARBA" id="ARBA00034320"/>
    </source>
</evidence>
<keyword evidence="1" id="KW-0547">Nucleotide-binding</keyword>
<sequence length="684" mass="72356">MTASLFPRLFGPAGPKGLSKDALAGLPRSWMTAACMDARFRRAEGWLGLSQCDSDPRAFTCRIDRRPGVYGLIPATVATDGDPATVDYTLCYFPDADEPLLDSFAISAAILASDAGTPERLRDFPAHPDLIAAFSIASLRLAVSADGAAIGLALTAERRRRVLSEAGIAAPGGGFVVEPGAADEDLPAFEIARDLAAVLAAGLTVSSGAAPSRIVAYEAPSSITLCRADGTLTPVAAAVACRDTDRLVWGEASALGRCLEPLGAHTRADAGLDRYRRDPIPLVPATERPESYGDRPRLIVLSGFLGSGKTSFLNQFIEYHVGRNELVTVIQNELGETGVDAMLLEGDESVMAVDAGCVCCTLAGALGPAIRTLKERFAPDMIVLETTGLANPLNMVEELRDLDDLVRLEAVVTVVDAARYFETIDTSEIASGQIAAADTLVLNKCDLVDDETLVAIHADLARRNAGSSVIEARQGRVNPKLLGAGFAQLLAEEEEAEVSCCCGHAHGEGHGHGDCGGGGHGHEHGECDGHHGDDHGQCCAGHHDHGHGGGHCQEHGRGHHHAHAHDHAHDHASHLGEGFSYLKLILPDEVDIDVLSRLLVDCPDAVDRVKGVVKLKGVDEPQILQFVPGHAEFVAPERPVTEPPFLIVIGRGVDSPDLSAHWAPLTEEAPELESQDLESPHVVH</sequence>
<evidence type="ECO:0000256" key="7">
    <source>
        <dbReference type="SAM" id="MobiDB-lite"/>
    </source>
</evidence>
<dbReference type="InterPro" id="IPR003495">
    <property type="entry name" value="CobW/HypB/UreG_nucleotide-bd"/>
</dbReference>
<reference evidence="11" key="1">
    <citation type="submission" date="2023-07" db="EMBL/GenBank/DDBJ databases">
        <title>Genome sequencing of Purple Non-Sulfur Bacteria from various extreme environments.</title>
        <authorList>
            <person name="Mayer M."/>
        </authorList>
    </citation>
    <scope>NUCLEOTIDE SEQUENCE [LARGE SCALE GENOMIC DNA]</scope>
    <source>
        <strain evidence="11">DSM 17935</strain>
    </source>
</reference>
<comment type="caution">
    <text evidence="10">The sequence shown here is derived from an EMBL/GenBank/DDBJ whole genome shotgun (WGS) entry which is preliminary data.</text>
</comment>
<protein>
    <submittedName>
        <fullName evidence="10">G3E family GTPase</fullName>
    </submittedName>
</protein>
<dbReference type="Gene3D" id="3.30.1220.10">
    <property type="entry name" value="CobW-like, C-terminal domain"/>
    <property type="match status" value="1"/>
</dbReference>
<feature type="region of interest" description="Disordered" evidence="7">
    <location>
        <begin position="543"/>
        <end position="571"/>
    </location>
</feature>